<keyword evidence="2 4" id="KW-0863">Zinc-finger</keyword>
<organism evidence="7 8">
    <name type="scientific">Zymoseptoria tritici ST99CH_1E4</name>
    <dbReference type="NCBI Taxonomy" id="1276532"/>
    <lineage>
        <taxon>Eukaryota</taxon>
        <taxon>Fungi</taxon>
        <taxon>Dikarya</taxon>
        <taxon>Ascomycota</taxon>
        <taxon>Pezizomycotina</taxon>
        <taxon>Dothideomycetes</taxon>
        <taxon>Dothideomycetidae</taxon>
        <taxon>Mycosphaerellales</taxon>
        <taxon>Mycosphaerellaceae</taxon>
        <taxon>Zymoseptoria</taxon>
    </lineage>
</organism>
<accession>A0A2H1G5H6</accession>
<dbReference type="InterPro" id="IPR002893">
    <property type="entry name" value="Znf_MYND"/>
</dbReference>
<dbReference type="EMBL" id="LT854255">
    <property type="protein sequence ID" value="SMR48804.1"/>
    <property type="molecule type" value="Genomic_DNA"/>
</dbReference>
<dbReference type="Pfam" id="PF01753">
    <property type="entry name" value="zf-MYND"/>
    <property type="match status" value="1"/>
</dbReference>
<dbReference type="Proteomes" id="UP000245764">
    <property type="component" value="Chromosome 3"/>
</dbReference>
<name>A0A2H1G5H6_ZYMTR</name>
<evidence type="ECO:0000259" key="6">
    <source>
        <dbReference type="PROSITE" id="PS50865"/>
    </source>
</evidence>
<evidence type="ECO:0000313" key="8">
    <source>
        <dbReference type="Proteomes" id="UP000245764"/>
    </source>
</evidence>
<dbReference type="PROSITE" id="PS50865">
    <property type="entry name" value="ZF_MYND_2"/>
    <property type="match status" value="1"/>
</dbReference>
<feature type="region of interest" description="Disordered" evidence="5">
    <location>
        <begin position="99"/>
        <end position="120"/>
    </location>
</feature>
<gene>
    <name evidence="7" type="ORF">ZT1E4_G4196</name>
</gene>
<feature type="domain" description="MYND-type" evidence="6">
    <location>
        <begin position="34"/>
        <end position="82"/>
    </location>
</feature>
<dbReference type="GO" id="GO:0008270">
    <property type="term" value="F:zinc ion binding"/>
    <property type="evidence" value="ECO:0007669"/>
    <property type="project" value="UniProtKB-KW"/>
</dbReference>
<feature type="compositionally biased region" description="Low complexity" evidence="5">
    <location>
        <begin position="1"/>
        <end position="24"/>
    </location>
</feature>
<dbReference type="AlphaFoldDB" id="A0A2H1G5H6"/>
<keyword evidence="3" id="KW-0862">Zinc</keyword>
<dbReference type="SUPFAM" id="SSF144232">
    <property type="entry name" value="HIT/MYND zinc finger-like"/>
    <property type="match status" value="1"/>
</dbReference>
<evidence type="ECO:0000256" key="5">
    <source>
        <dbReference type="SAM" id="MobiDB-lite"/>
    </source>
</evidence>
<evidence type="ECO:0000256" key="3">
    <source>
        <dbReference type="ARBA" id="ARBA00022833"/>
    </source>
</evidence>
<keyword evidence="1" id="KW-0479">Metal-binding</keyword>
<proteinExistence type="predicted"/>
<evidence type="ECO:0000256" key="2">
    <source>
        <dbReference type="ARBA" id="ARBA00022771"/>
    </source>
</evidence>
<feature type="region of interest" description="Disordered" evidence="5">
    <location>
        <begin position="1"/>
        <end position="52"/>
    </location>
</feature>
<protein>
    <recommendedName>
        <fullName evidence="6">MYND-type domain-containing protein</fullName>
    </recommendedName>
</protein>
<evidence type="ECO:0000256" key="1">
    <source>
        <dbReference type="ARBA" id="ARBA00022723"/>
    </source>
</evidence>
<evidence type="ECO:0000256" key="4">
    <source>
        <dbReference type="PROSITE-ProRule" id="PRU00134"/>
    </source>
</evidence>
<reference evidence="8" key="1">
    <citation type="submission" date="2017-05" db="EMBL/GenBank/DDBJ databases">
        <authorList>
            <person name="Song R."/>
            <person name="Chenine A.L."/>
            <person name="Ruprecht R.M."/>
        </authorList>
    </citation>
    <scope>NUCLEOTIDE SEQUENCE [LARGE SCALE GENOMIC DNA]</scope>
</reference>
<sequence length="120" mass="13141">MADQAESSSSSRAPQEASQTSSDSQQEESTTETCAKCLTPETNTDPDPETPNLLKACTKCHTTKYCSRDCTKADFKQHKKVCAKLAQAYAESGAYKAPVRSRAPPKEGFRGGLQKWQFDT</sequence>
<evidence type="ECO:0000313" key="7">
    <source>
        <dbReference type="EMBL" id="SMR48804.1"/>
    </source>
</evidence>
<dbReference type="Gene3D" id="6.10.140.2220">
    <property type="match status" value="1"/>
</dbReference>
<feature type="compositionally biased region" description="Low complexity" evidence="5">
    <location>
        <begin position="31"/>
        <end position="45"/>
    </location>
</feature>